<dbReference type="GO" id="GO:0046872">
    <property type="term" value="F:metal ion binding"/>
    <property type="evidence" value="ECO:0007669"/>
    <property type="project" value="UniProtKB-KW"/>
</dbReference>
<dbReference type="InterPro" id="IPR023214">
    <property type="entry name" value="HAD_sf"/>
</dbReference>
<name>C6XS36_HIRBI</name>
<sequence length="248" mass="27584">MNILNEAILDEEPACVLLDLDNTFYAYDDAHAAGTEAAREFAETQLKISRANFDRCFEDARDEIKQRLGKAASSHHRLLYFQRTIEKAGLATQSFAALQMEQAYWGAFLNAASLFPEALEFLDDLRIAGIPTVIVTDLTAQIQHRKILFFGINKFVDWMVTSEEAGADKPDKAIFHLALAKIGGVEGAVWMIGDSPDKDIAGAKNALKGCFTIQKLHEGIQEGLEGDEKPDANFKKFSELRGLIARFR</sequence>
<gene>
    <name evidence="5" type="ordered locus">Hbal_3210</name>
</gene>
<dbReference type="SFLD" id="SFLDS00003">
    <property type="entry name" value="Haloacid_Dehalogenase"/>
    <property type="match status" value="1"/>
</dbReference>
<proteinExistence type="predicted"/>
<geneLocation type="plasmid" evidence="5 6">
    <name>pHbal01</name>
</geneLocation>
<dbReference type="HOGENOM" id="CLU_045011_8_3_5"/>
<keyword evidence="5" id="KW-0614">Plasmid</keyword>
<organism evidence="5 6">
    <name type="scientific">Hirschia baltica (strain ATCC 49814 / DSM 5838 / IFAM 1418)</name>
    <dbReference type="NCBI Taxonomy" id="582402"/>
    <lineage>
        <taxon>Bacteria</taxon>
        <taxon>Pseudomonadati</taxon>
        <taxon>Pseudomonadota</taxon>
        <taxon>Alphaproteobacteria</taxon>
        <taxon>Hyphomonadales</taxon>
        <taxon>Hyphomonadaceae</taxon>
        <taxon>Hirschia</taxon>
    </lineage>
</organism>
<protein>
    <submittedName>
        <fullName evidence="5">Haloacid dehalogenase domain protein hydrolase</fullName>
    </submittedName>
</protein>
<keyword evidence="4" id="KW-0460">Magnesium</keyword>
<evidence type="ECO:0000256" key="1">
    <source>
        <dbReference type="ARBA" id="ARBA00001946"/>
    </source>
</evidence>
<dbReference type="SUPFAM" id="SSF56784">
    <property type="entry name" value="HAD-like"/>
    <property type="match status" value="1"/>
</dbReference>
<dbReference type="Pfam" id="PF00702">
    <property type="entry name" value="Hydrolase"/>
    <property type="match status" value="1"/>
</dbReference>
<dbReference type="eggNOG" id="COG1011">
    <property type="taxonomic scope" value="Bacteria"/>
</dbReference>
<keyword evidence="3 5" id="KW-0378">Hydrolase</keyword>
<evidence type="ECO:0000256" key="2">
    <source>
        <dbReference type="ARBA" id="ARBA00022723"/>
    </source>
</evidence>
<dbReference type="EMBL" id="CP001679">
    <property type="protein sequence ID" value="ACT60877.1"/>
    <property type="molecule type" value="Genomic_DNA"/>
</dbReference>
<evidence type="ECO:0000313" key="5">
    <source>
        <dbReference type="EMBL" id="ACT60877.1"/>
    </source>
</evidence>
<keyword evidence="2" id="KW-0479">Metal-binding</keyword>
<dbReference type="InterPro" id="IPR036412">
    <property type="entry name" value="HAD-like_sf"/>
</dbReference>
<dbReference type="Gene3D" id="3.40.50.1000">
    <property type="entry name" value="HAD superfamily/HAD-like"/>
    <property type="match status" value="1"/>
</dbReference>
<accession>C6XS36</accession>
<dbReference type="SFLD" id="SFLDG01129">
    <property type="entry name" value="C1.5:_HAD__Beta-PGM__Phosphata"/>
    <property type="match status" value="1"/>
</dbReference>
<dbReference type="OrthoDB" id="148966at2"/>
<dbReference type="RefSeq" id="WP_012778264.1">
    <property type="nucleotide sequence ID" value="NC_012983.1"/>
</dbReference>
<dbReference type="PANTHER" id="PTHR46470">
    <property type="entry name" value="N-ACYLNEURAMINATE-9-PHOSPHATASE"/>
    <property type="match status" value="1"/>
</dbReference>
<dbReference type="KEGG" id="hba:Hbal_3210"/>
<evidence type="ECO:0000256" key="3">
    <source>
        <dbReference type="ARBA" id="ARBA00022801"/>
    </source>
</evidence>
<dbReference type="AlphaFoldDB" id="C6XS36"/>
<keyword evidence="6" id="KW-1185">Reference proteome</keyword>
<reference evidence="6" key="1">
    <citation type="journal article" date="2011" name="J. Bacteriol.">
        <title>Genome sequences of eight morphologically diverse alphaproteobacteria.</title>
        <authorList>
            <consortium name="US DOE Joint Genome Institute"/>
            <person name="Brown P.J."/>
            <person name="Kysela D.T."/>
            <person name="Buechlein A."/>
            <person name="Hemmerich C."/>
            <person name="Brun Y.V."/>
        </authorList>
    </citation>
    <scope>NUCLEOTIDE SEQUENCE [LARGE SCALE GENOMIC DNA]</scope>
    <source>
        <strain evidence="6">ATCC 49814 / DSM 5838 / IFAM 1418</strain>
        <plasmid evidence="6">pHbal01</plasmid>
    </source>
</reference>
<dbReference type="GO" id="GO:0016791">
    <property type="term" value="F:phosphatase activity"/>
    <property type="evidence" value="ECO:0007669"/>
    <property type="project" value="TreeGrafter"/>
</dbReference>
<dbReference type="InterPro" id="IPR006439">
    <property type="entry name" value="HAD-SF_hydro_IA"/>
</dbReference>
<dbReference type="InterPro" id="IPR051400">
    <property type="entry name" value="HAD-like_hydrolase"/>
</dbReference>
<dbReference type="Proteomes" id="UP000002745">
    <property type="component" value="Plasmid pHbal01"/>
</dbReference>
<dbReference type="Gene3D" id="1.10.150.520">
    <property type="match status" value="1"/>
</dbReference>
<comment type="cofactor">
    <cofactor evidence="1">
        <name>Mg(2+)</name>
        <dbReference type="ChEBI" id="CHEBI:18420"/>
    </cofactor>
</comment>
<dbReference type="PANTHER" id="PTHR46470:SF2">
    <property type="entry name" value="GLYCERALDEHYDE 3-PHOSPHATE PHOSPHATASE"/>
    <property type="match status" value="1"/>
</dbReference>
<dbReference type="GO" id="GO:0044281">
    <property type="term" value="P:small molecule metabolic process"/>
    <property type="evidence" value="ECO:0007669"/>
    <property type="project" value="UniProtKB-ARBA"/>
</dbReference>
<evidence type="ECO:0000256" key="4">
    <source>
        <dbReference type="ARBA" id="ARBA00022842"/>
    </source>
</evidence>
<evidence type="ECO:0000313" key="6">
    <source>
        <dbReference type="Proteomes" id="UP000002745"/>
    </source>
</evidence>
<dbReference type="NCBIfam" id="TIGR01549">
    <property type="entry name" value="HAD-SF-IA-v1"/>
    <property type="match status" value="1"/>
</dbReference>